<evidence type="ECO:0000256" key="1">
    <source>
        <dbReference type="ARBA" id="ARBA00006484"/>
    </source>
</evidence>
<dbReference type="CDD" id="cd05233">
    <property type="entry name" value="SDR_c"/>
    <property type="match status" value="1"/>
</dbReference>
<dbReference type="EMBL" id="AP022564">
    <property type="protein sequence ID" value="BBX24605.1"/>
    <property type="molecule type" value="Genomic_DNA"/>
</dbReference>
<dbReference type="PRINTS" id="PR00080">
    <property type="entry name" value="SDRFAMILY"/>
</dbReference>
<dbReference type="PANTHER" id="PTHR43639:SF1">
    <property type="entry name" value="SHORT-CHAIN DEHYDROGENASE_REDUCTASE FAMILY PROTEIN"/>
    <property type="match status" value="1"/>
</dbReference>
<evidence type="ECO:0000256" key="2">
    <source>
        <dbReference type="ARBA" id="ARBA00023002"/>
    </source>
</evidence>
<reference evidence="3 4" key="1">
    <citation type="journal article" date="2019" name="Emerg. Microbes Infect.">
        <title>Comprehensive subspecies identification of 175 nontuberculous mycobacteria species based on 7547 genomic profiles.</title>
        <authorList>
            <person name="Matsumoto Y."/>
            <person name="Kinjo T."/>
            <person name="Motooka D."/>
            <person name="Nabeya D."/>
            <person name="Jung N."/>
            <person name="Uechi K."/>
            <person name="Horii T."/>
            <person name="Iida T."/>
            <person name="Fujita J."/>
            <person name="Nakamura S."/>
        </authorList>
    </citation>
    <scope>NUCLEOTIDE SEQUENCE [LARGE SCALE GENOMIC DNA]</scope>
    <source>
        <strain evidence="3 4">JCM 12143</strain>
    </source>
</reference>
<evidence type="ECO:0000313" key="3">
    <source>
        <dbReference type="EMBL" id="BBX24605.1"/>
    </source>
</evidence>
<proteinExistence type="inferred from homology"/>
<dbReference type="NCBIfam" id="NF005559">
    <property type="entry name" value="PRK07231.1"/>
    <property type="match status" value="1"/>
</dbReference>
<gene>
    <name evidence="3" type="ORF">MTER_40160</name>
</gene>
<name>A0AAD1I364_9MYCO</name>
<organism evidence="3 4">
    <name type="scientific">Mycolicibacter terrae</name>
    <dbReference type="NCBI Taxonomy" id="1788"/>
    <lineage>
        <taxon>Bacteria</taxon>
        <taxon>Bacillati</taxon>
        <taxon>Actinomycetota</taxon>
        <taxon>Actinomycetes</taxon>
        <taxon>Mycobacteriales</taxon>
        <taxon>Mycobacteriaceae</taxon>
        <taxon>Mycolicibacter</taxon>
    </lineage>
</organism>
<dbReference type="InterPro" id="IPR020904">
    <property type="entry name" value="Sc_DH/Rdtase_CS"/>
</dbReference>
<dbReference type="Gene3D" id="3.40.50.720">
    <property type="entry name" value="NAD(P)-binding Rossmann-like Domain"/>
    <property type="match status" value="1"/>
</dbReference>
<evidence type="ECO:0000313" key="4">
    <source>
        <dbReference type="Proteomes" id="UP000467636"/>
    </source>
</evidence>
<dbReference type="AlphaFoldDB" id="A0AAD1I364"/>
<dbReference type="PRINTS" id="PR00081">
    <property type="entry name" value="GDHRDH"/>
</dbReference>
<accession>A0AAD1I364</accession>
<comment type="similarity">
    <text evidence="1">Belongs to the short-chain dehydrogenases/reductases (SDR) family.</text>
</comment>
<sequence length="252" mass="25843">MGINFAALALQQPMELRNQVALVTGGTAGIGLESARLLAAEGAEVVISGRDGERGARAVAEIAGKVTFVQADLSDLDAVTRLVGQAGEVDILVNNAAVFPVAPTLEQDVASFQQMFDTNVRGTYFLVAEVARGMVERGRGSIINITSTAAYKGFPGTSVYSATKAALASLTRTWAAEFGANGVRVNSVSPGPTRTPGTLALGEVIDDIAATLPLARTAGPEEIAQAVLFLASPRASYVTGSTLYVDGGGSAV</sequence>
<keyword evidence="2" id="KW-0560">Oxidoreductase</keyword>
<dbReference type="FunFam" id="3.40.50.720:FF:000084">
    <property type="entry name" value="Short-chain dehydrogenase reductase"/>
    <property type="match status" value="1"/>
</dbReference>
<dbReference type="Proteomes" id="UP000467636">
    <property type="component" value="Chromosome"/>
</dbReference>
<dbReference type="InterPro" id="IPR036291">
    <property type="entry name" value="NAD(P)-bd_dom_sf"/>
</dbReference>
<dbReference type="GO" id="GO:0016491">
    <property type="term" value="F:oxidoreductase activity"/>
    <property type="evidence" value="ECO:0007669"/>
    <property type="project" value="UniProtKB-KW"/>
</dbReference>
<dbReference type="PANTHER" id="PTHR43639">
    <property type="entry name" value="OXIDOREDUCTASE, SHORT-CHAIN DEHYDROGENASE/REDUCTASE FAMILY (AFU_ORTHOLOGUE AFUA_5G02870)"/>
    <property type="match status" value="1"/>
</dbReference>
<dbReference type="PROSITE" id="PS00061">
    <property type="entry name" value="ADH_SHORT"/>
    <property type="match status" value="1"/>
</dbReference>
<dbReference type="InterPro" id="IPR002347">
    <property type="entry name" value="SDR_fam"/>
</dbReference>
<protein>
    <submittedName>
        <fullName evidence="3">Short-chain dehydrogenase</fullName>
    </submittedName>
</protein>
<dbReference type="SUPFAM" id="SSF51735">
    <property type="entry name" value="NAD(P)-binding Rossmann-fold domains"/>
    <property type="match status" value="1"/>
</dbReference>
<dbReference type="Pfam" id="PF13561">
    <property type="entry name" value="adh_short_C2"/>
    <property type="match status" value="1"/>
</dbReference>
<keyword evidence="4" id="KW-1185">Reference proteome</keyword>